<feature type="region of interest" description="Disordered" evidence="8">
    <location>
        <begin position="113"/>
        <end position="148"/>
    </location>
</feature>
<gene>
    <name evidence="10" type="ORF">WHR41_06569</name>
</gene>
<dbReference type="CDD" id="cd12148">
    <property type="entry name" value="fungal_TF_MHR"/>
    <property type="match status" value="1"/>
</dbReference>
<evidence type="ECO:0000256" key="1">
    <source>
        <dbReference type="ARBA" id="ARBA00004123"/>
    </source>
</evidence>
<protein>
    <recommendedName>
        <fullName evidence="9">Zn(2)-C6 fungal-type domain-containing protein</fullName>
    </recommendedName>
</protein>
<keyword evidence="3" id="KW-0862">Zinc</keyword>
<feature type="compositionally biased region" description="Basic and acidic residues" evidence="8">
    <location>
        <begin position="113"/>
        <end position="125"/>
    </location>
</feature>
<comment type="subcellular location">
    <subcellularLocation>
        <location evidence="1">Nucleus</location>
    </subcellularLocation>
</comment>
<dbReference type="AlphaFoldDB" id="A0AB34KJ71"/>
<dbReference type="GO" id="GO:0008270">
    <property type="term" value="F:zinc ion binding"/>
    <property type="evidence" value="ECO:0007669"/>
    <property type="project" value="InterPro"/>
</dbReference>
<evidence type="ECO:0000256" key="7">
    <source>
        <dbReference type="ARBA" id="ARBA00023242"/>
    </source>
</evidence>
<dbReference type="InterPro" id="IPR051615">
    <property type="entry name" value="Transcr_Regulatory_Elem"/>
</dbReference>
<dbReference type="SMART" id="SM00066">
    <property type="entry name" value="GAL4"/>
    <property type="match status" value="1"/>
</dbReference>
<dbReference type="CDD" id="cd00067">
    <property type="entry name" value="GAL4"/>
    <property type="match status" value="1"/>
</dbReference>
<proteinExistence type="predicted"/>
<sequence>MTSARPASHRRHASLACNACRDSKIKCNGATPICSNCSRKNRLCVYRNLDKRKLPLRVAIDLLSGRVVELRRFMTDNGLQTPPMAEEEALTLKTILGNMGYHEAVKDLMGTERQTKVSQHPDEAGVRAQHSESQQDSTQKPSSPPIDLEESRLIDDYGSPWDSYDAWLPENTRQLLASQRSPLTDDYDVGLLGACQNATLPMLEDFAGTSNENSAGNEESHESLIDELSHRVGTLTIGPAGRTKLHGPSAIPNVGEASVPGATTQHATTATCVLSSTGHNCSALQVPEKLEEQLVNHFFDFENPFSHIVDRSIYEKAKAEDQRGEDTAYYSKALVHAMCAVGSAFEPRYHPG</sequence>
<comment type="caution">
    <text evidence="10">The sequence shown here is derived from an EMBL/GenBank/DDBJ whole genome shotgun (WGS) entry which is preliminary data.</text>
</comment>
<evidence type="ECO:0000256" key="8">
    <source>
        <dbReference type="SAM" id="MobiDB-lite"/>
    </source>
</evidence>
<keyword evidence="7" id="KW-0539">Nucleus</keyword>
<dbReference type="GeneID" id="96008012"/>
<dbReference type="Proteomes" id="UP000803884">
    <property type="component" value="Unassembled WGS sequence"/>
</dbReference>
<keyword evidence="4" id="KW-0805">Transcription regulation</keyword>
<dbReference type="PANTHER" id="PTHR31313:SF77">
    <property type="entry name" value="ZN(II)2CYS6 TRANSCRIPTION FACTOR (EUROFUNG)"/>
    <property type="match status" value="1"/>
</dbReference>
<keyword evidence="11" id="KW-1185">Reference proteome</keyword>
<feature type="compositionally biased region" description="Polar residues" evidence="8">
    <location>
        <begin position="131"/>
        <end position="141"/>
    </location>
</feature>
<evidence type="ECO:0000313" key="11">
    <source>
        <dbReference type="Proteomes" id="UP000803884"/>
    </source>
</evidence>
<evidence type="ECO:0000256" key="2">
    <source>
        <dbReference type="ARBA" id="ARBA00022723"/>
    </source>
</evidence>
<reference evidence="10 11" key="1">
    <citation type="journal article" date="2020" name="Microbiol. Resour. Announc.">
        <title>Draft Genome Sequence of a Cladosporium Species Isolated from the Mesophotic Ascidian Didemnum maculosum.</title>
        <authorList>
            <person name="Gioti A."/>
            <person name="Siaperas R."/>
            <person name="Nikolaivits E."/>
            <person name="Le Goff G."/>
            <person name="Ouazzani J."/>
            <person name="Kotoulas G."/>
            <person name="Topakas E."/>
        </authorList>
    </citation>
    <scope>NUCLEOTIDE SEQUENCE [LARGE SCALE GENOMIC DNA]</scope>
    <source>
        <strain evidence="10 11">TM138-S3</strain>
    </source>
</reference>
<evidence type="ECO:0000256" key="5">
    <source>
        <dbReference type="ARBA" id="ARBA00023125"/>
    </source>
</evidence>
<evidence type="ECO:0000259" key="9">
    <source>
        <dbReference type="PROSITE" id="PS50048"/>
    </source>
</evidence>
<keyword evidence="5" id="KW-0238">DNA-binding</keyword>
<feature type="domain" description="Zn(2)-C6 fungal-type" evidence="9">
    <location>
        <begin position="16"/>
        <end position="46"/>
    </location>
</feature>
<dbReference type="Gene3D" id="4.10.240.10">
    <property type="entry name" value="Zn(2)-C6 fungal-type DNA-binding domain"/>
    <property type="match status" value="1"/>
</dbReference>
<dbReference type="RefSeq" id="XP_069227939.1">
    <property type="nucleotide sequence ID" value="XM_069375174.1"/>
</dbReference>
<dbReference type="InterPro" id="IPR036864">
    <property type="entry name" value="Zn2-C6_fun-type_DNA-bd_sf"/>
</dbReference>
<keyword evidence="2" id="KW-0479">Metal-binding</keyword>
<dbReference type="SUPFAM" id="SSF57701">
    <property type="entry name" value="Zn2/Cys6 DNA-binding domain"/>
    <property type="match status" value="1"/>
</dbReference>
<evidence type="ECO:0000256" key="6">
    <source>
        <dbReference type="ARBA" id="ARBA00023163"/>
    </source>
</evidence>
<dbReference type="Pfam" id="PF00172">
    <property type="entry name" value="Zn_clus"/>
    <property type="match status" value="1"/>
</dbReference>
<dbReference type="EMBL" id="JAAQHG020000023">
    <property type="protein sequence ID" value="KAL1584833.1"/>
    <property type="molecule type" value="Genomic_DNA"/>
</dbReference>
<evidence type="ECO:0000256" key="4">
    <source>
        <dbReference type="ARBA" id="ARBA00023015"/>
    </source>
</evidence>
<name>A0AB34KJ71_9PEZI</name>
<dbReference type="PANTHER" id="PTHR31313">
    <property type="entry name" value="TY1 ENHANCER ACTIVATOR"/>
    <property type="match status" value="1"/>
</dbReference>
<accession>A0AB34KJ71</accession>
<dbReference type="InterPro" id="IPR001138">
    <property type="entry name" value="Zn2Cys6_DnaBD"/>
</dbReference>
<dbReference type="GO" id="GO:0003677">
    <property type="term" value="F:DNA binding"/>
    <property type="evidence" value="ECO:0007669"/>
    <property type="project" value="UniProtKB-KW"/>
</dbReference>
<dbReference type="GO" id="GO:0005634">
    <property type="term" value="C:nucleus"/>
    <property type="evidence" value="ECO:0007669"/>
    <property type="project" value="UniProtKB-SubCell"/>
</dbReference>
<dbReference type="PROSITE" id="PS00463">
    <property type="entry name" value="ZN2_CY6_FUNGAL_1"/>
    <property type="match status" value="1"/>
</dbReference>
<keyword evidence="6" id="KW-0804">Transcription</keyword>
<organism evidence="10 11">
    <name type="scientific">Cladosporium halotolerans</name>
    <dbReference type="NCBI Taxonomy" id="1052096"/>
    <lineage>
        <taxon>Eukaryota</taxon>
        <taxon>Fungi</taxon>
        <taxon>Dikarya</taxon>
        <taxon>Ascomycota</taxon>
        <taxon>Pezizomycotina</taxon>
        <taxon>Dothideomycetes</taxon>
        <taxon>Dothideomycetidae</taxon>
        <taxon>Cladosporiales</taxon>
        <taxon>Cladosporiaceae</taxon>
        <taxon>Cladosporium</taxon>
    </lineage>
</organism>
<dbReference type="GO" id="GO:0000981">
    <property type="term" value="F:DNA-binding transcription factor activity, RNA polymerase II-specific"/>
    <property type="evidence" value="ECO:0007669"/>
    <property type="project" value="InterPro"/>
</dbReference>
<evidence type="ECO:0000256" key="3">
    <source>
        <dbReference type="ARBA" id="ARBA00022833"/>
    </source>
</evidence>
<evidence type="ECO:0000313" key="10">
    <source>
        <dbReference type="EMBL" id="KAL1584833.1"/>
    </source>
</evidence>
<dbReference type="PROSITE" id="PS50048">
    <property type="entry name" value="ZN2_CY6_FUNGAL_2"/>
    <property type="match status" value="1"/>
</dbReference>